<evidence type="ECO:0000256" key="2">
    <source>
        <dbReference type="ARBA" id="ARBA00004173"/>
    </source>
</evidence>
<evidence type="ECO:0000256" key="10">
    <source>
        <dbReference type="ARBA" id="ARBA00023128"/>
    </source>
</evidence>
<dbReference type="Gene3D" id="3.40.1160.10">
    <property type="entry name" value="Acetylglutamate kinase-like"/>
    <property type="match status" value="1"/>
</dbReference>
<keyword evidence="9" id="KW-0809">Transit peptide</keyword>
<keyword evidence="19" id="KW-1185">Reference proteome</keyword>
<reference evidence="18" key="1">
    <citation type="submission" date="2023-10" db="EMBL/GenBank/DDBJ databases">
        <authorList>
            <person name="Hackl T."/>
        </authorList>
    </citation>
    <scope>NUCLEOTIDE SEQUENCE</scope>
</reference>
<feature type="compositionally biased region" description="Polar residues" evidence="16">
    <location>
        <begin position="461"/>
        <end position="473"/>
    </location>
</feature>
<keyword evidence="10 15" id="KW-0496">Mitochondrion</keyword>
<dbReference type="EMBL" id="CAUWAG010000020">
    <property type="protein sequence ID" value="CAJ2514236.1"/>
    <property type="molecule type" value="Genomic_DNA"/>
</dbReference>
<evidence type="ECO:0000259" key="17">
    <source>
        <dbReference type="PROSITE" id="PS51731"/>
    </source>
</evidence>
<dbReference type="GO" id="GO:0006526">
    <property type="term" value="P:L-arginine biosynthetic process"/>
    <property type="evidence" value="ECO:0007669"/>
    <property type="project" value="TreeGrafter"/>
</dbReference>
<dbReference type="InterPro" id="IPR036393">
    <property type="entry name" value="AceGlu_kinase-like_sf"/>
</dbReference>
<comment type="pathway">
    <text evidence="3 15">Amino-acid biosynthesis; L-arginine biosynthesis; N(2)-acetyl-L-ornithine from L-glutamate: step 1/4.</text>
</comment>
<evidence type="ECO:0000313" key="19">
    <source>
        <dbReference type="Proteomes" id="UP001295740"/>
    </source>
</evidence>
<dbReference type="GO" id="GO:0005759">
    <property type="term" value="C:mitochondrial matrix"/>
    <property type="evidence" value="ECO:0007669"/>
    <property type="project" value="TreeGrafter"/>
</dbReference>
<dbReference type="InterPro" id="IPR011190">
    <property type="entry name" value="GlcNAc_Synth_fun"/>
</dbReference>
<evidence type="ECO:0000256" key="14">
    <source>
        <dbReference type="ARBA" id="ARBA00048372"/>
    </source>
</evidence>
<evidence type="ECO:0000256" key="16">
    <source>
        <dbReference type="SAM" id="MobiDB-lite"/>
    </source>
</evidence>
<evidence type="ECO:0000256" key="3">
    <source>
        <dbReference type="ARBA" id="ARBA00004925"/>
    </source>
</evidence>
<dbReference type="PANTHER" id="PTHR23342">
    <property type="entry name" value="N-ACETYLGLUTAMATE SYNTHASE"/>
    <property type="match status" value="1"/>
</dbReference>
<comment type="caution">
    <text evidence="18">The sequence shown here is derived from an EMBL/GenBank/DDBJ whole genome shotgun (WGS) entry which is preliminary data.</text>
</comment>
<evidence type="ECO:0000313" key="18">
    <source>
        <dbReference type="EMBL" id="CAJ2514236.1"/>
    </source>
</evidence>
<proteinExistence type="inferred from homology"/>
<dbReference type="PANTHER" id="PTHR23342:SF4">
    <property type="entry name" value="AMINO-ACID ACETYLTRANSFERASE, MITOCHONDRIAL"/>
    <property type="match status" value="1"/>
</dbReference>
<comment type="subcellular location">
    <subcellularLocation>
        <location evidence="2 15">Mitochondrion</location>
    </subcellularLocation>
</comment>
<evidence type="ECO:0000256" key="6">
    <source>
        <dbReference type="ARBA" id="ARBA00018802"/>
    </source>
</evidence>
<evidence type="ECO:0000256" key="13">
    <source>
        <dbReference type="ARBA" id="ARBA00033251"/>
    </source>
</evidence>
<dbReference type="PIRSF" id="PIRSF007892">
    <property type="entry name" value="NAGS_fungal"/>
    <property type="match status" value="1"/>
</dbReference>
<dbReference type="InterPro" id="IPR006855">
    <property type="entry name" value="Vertebrate-like_GNAT_dom"/>
</dbReference>
<evidence type="ECO:0000256" key="12">
    <source>
        <dbReference type="ARBA" id="ARBA00030346"/>
    </source>
</evidence>
<evidence type="ECO:0000256" key="1">
    <source>
        <dbReference type="ARBA" id="ARBA00002294"/>
    </source>
</evidence>
<sequence length="678" mass="75104">MSMRLAAWRKASSGFNTPLGKDLNSKLSLDQSHGPRTASLRCATPANGGGTPVIFASSYGSTSGSQQQKKSLDRDFFVSVLETSVTKRDAKAYMNKFVPLLEKKGATDFKQRAAQPLQDTNSIAPESMGLKDTINHVALNKKTTSGPETEEELAIQEYVALVKFRAPEMVNDATMNGVGKTLSQLRKLGLISIVVVDCESTREDVATQRQAASMQANRISMAVDNFDALGARVIDSPIMIGNPVNPAASPFVTRDLYIANPSDLMTTLQDEVIPIIPSFGYTADTCTIKPVKADDIMLALTRQLSGLQFLDQATPDDARTTRLSRAAEVYRIVVLDPLGGIPATNRATGRHLFLNLEQEFEEVKKDLEASLPWTYDTVDGKHRDNLQHLENAELVKNILSLLPPTSSAVITTPQEVAKEQLEKEWAPLVETRRGQNPLIHSLLTDKPVQSSSLPSERFRPVTSSTGTSQIGSLTTLAKRGMPLTIFPDPRVTPWKAPQPGQKSLKLTDPCIDLPRLVKLIEDSFGRKLDVDDYLRRVDDNLAGIIIAGEYEGGALLTWEKPAGMEDTEARNSNRLIPYLDKFAVLRKSQGAGGVADIVFNAMVRDCFPEGVCWRSRKDNPVNKWYFERSRGSLKFKDMNWTMFWTTPELALDERKFRDYESVCRGVEPSWADKKHIVD</sequence>
<comment type="catalytic activity">
    <reaction evidence="14 15">
        <text>L-glutamate + acetyl-CoA = N-acetyl-L-glutamate + CoA + H(+)</text>
        <dbReference type="Rhea" id="RHEA:24292"/>
        <dbReference type="ChEBI" id="CHEBI:15378"/>
        <dbReference type="ChEBI" id="CHEBI:29985"/>
        <dbReference type="ChEBI" id="CHEBI:44337"/>
        <dbReference type="ChEBI" id="CHEBI:57287"/>
        <dbReference type="ChEBI" id="CHEBI:57288"/>
        <dbReference type="EC" id="2.3.1.1"/>
    </reaction>
</comment>
<comment type="function">
    <text evidence="1 15">N-acetylglutamate synthase involved in arginine biosynthesis.</text>
</comment>
<dbReference type="GO" id="GO:0004042">
    <property type="term" value="F:L-glutamate N-acetyltransferase activity"/>
    <property type="evidence" value="ECO:0007669"/>
    <property type="project" value="InterPro"/>
</dbReference>
<evidence type="ECO:0000256" key="7">
    <source>
        <dbReference type="ARBA" id="ARBA00022605"/>
    </source>
</evidence>
<accession>A0AAI8W025</accession>
<organism evidence="18 19">
    <name type="scientific">Anthostomella pinea</name>
    <dbReference type="NCBI Taxonomy" id="933095"/>
    <lineage>
        <taxon>Eukaryota</taxon>
        <taxon>Fungi</taxon>
        <taxon>Dikarya</taxon>
        <taxon>Ascomycota</taxon>
        <taxon>Pezizomycotina</taxon>
        <taxon>Sordariomycetes</taxon>
        <taxon>Xylariomycetidae</taxon>
        <taxon>Xylariales</taxon>
        <taxon>Xylariaceae</taxon>
        <taxon>Anthostomella</taxon>
    </lineage>
</organism>
<evidence type="ECO:0000256" key="11">
    <source>
        <dbReference type="ARBA" id="ARBA00023315"/>
    </source>
</evidence>
<dbReference type="FunFam" id="3.40.630.30:FF:000049">
    <property type="entry name" value="Amino-acid acetyltransferase, mitochondrial"/>
    <property type="match status" value="1"/>
</dbReference>
<dbReference type="AlphaFoldDB" id="A0AAI8W025"/>
<evidence type="ECO:0000256" key="15">
    <source>
        <dbReference type="PIRNR" id="PIRNR007892"/>
    </source>
</evidence>
<evidence type="ECO:0000256" key="9">
    <source>
        <dbReference type="ARBA" id="ARBA00022946"/>
    </source>
</evidence>
<dbReference type="Gene3D" id="3.40.630.30">
    <property type="match status" value="1"/>
</dbReference>
<evidence type="ECO:0000256" key="4">
    <source>
        <dbReference type="ARBA" id="ARBA00008694"/>
    </source>
</evidence>
<feature type="domain" description="N-acetyltransferase" evidence="17">
    <location>
        <begin position="500"/>
        <end position="668"/>
    </location>
</feature>
<gene>
    <name evidence="18" type="ORF">KHLLAP_LOCUS14704</name>
</gene>
<feature type="region of interest" description="Disordered" evidence="16">
    <location>
        <begin position="448"/>
        <end position="473"/>
    </location>
</feature>
<dbReference type="PROSITE" id="PS51731">
    <property type="entry name" value="GNAT_NAGS"/>
    <property type="match status" value="1"/>
</dbReference>
<evidence type="ECO:0000256" key="8">
    <source>
        <dbReference type="ARBA" id="ARBA00022679"/>
    </source>
</evidence>
<keyword evidence="7 15" id="KW-0028">Amino-acid biosynthesis</keyword>
<comment type="similarity">
    <text evidence="4 15">Belongs to the acetyltransferase family.</text>
</comment>
<dbReference type="Pfam" id="PF04768">
    <property type="entry name" value="NAT"/>
    <property type="match status" value="1"/>
</dbReference>
<protein>
    <recommendedName>
        <fullName evidence="6 15">Amino-acid acetyltransferase, mitochondrial</fullName>
        <ecNumber evidence="5 15">2.3.1.1</ecNumber>
    </recommendedName>
    <alternativeName>
        <fullName evidence="12 15">Glutamate N-acetyltransferase</fullName>
    </alternativeName>
    <alternativeName>
        <fullName evidence="13 15">N-acetylglutamate synthase</fullName>
    </alternativeName>
</protein>
<dbReference type="Proteomes" id="UP001295740">
    <property type="component" value="Unassembled WGS sequence"/>
</dbReference>
<keyword evidence="11 15" id="KW-0012">Acyltransferase</keyword>
<evidence type="ECO:0000256" key="5">
    <source>
        <dbReference type="ARBA" id="ARBA00012697"/>
    </source>
</evidence>
<dbReference type="GO" id="GO:0006592">
    <property type="term" value="P:ornithine biosynthetic process"/>
    <property type="evidence" value="ECO:0007669"/>
    <property type="project" value="TreeGrafter"/>
</dbReference>
<keyword evidence="8 15" id="KW-0808">Transferase</keyword>
<dbReference type="EC" id="2.3.1.1" evidence="5 15"/>
<name>A0AAI8W025_9PEZI</name>